<reference evidence="2 3" key="1">
    <citation type="submission" date="2016-10" db="EMBL/GenBank/DDBJ databases">
        <authorList>
            <person name="de Groot N.N."/>
        </authorList>
    </citation>
    <scope>NUCLEOTIDE SEQUENCE [LARGE SCALE GENOMIC DNA]</scope>
    <source>
        <strain evidence="2 3">DSM 15827</strain>
    </source>
</reference>
<feature type="region of interest" description="Disordered" evidence="1">
    <location>
        <begin position="82"/>
        <end position="106"/>
    </location>
</feature>
<proteinExistence type="predicted"/>
<organism evidence="2 3">
    <name type="scientific">Granulicatella balaenopterae</name>
    <dbReference type="NCBI Taxonomy" id="137733"/>
    <lineage>
        <taxon>Bacteria</taxon>
        <taxon>Bacillati</taxon>
        <taxon>Bacillota</taxon>
        <taxon>Bacilli</taxon>
        <taxon>Lactobacillales</taxon>
        <taxon>Carnobacteriaceae</taxon>
        <taxon>Granulicatella</taxon>
    </lineage>
</organism>
<gene>
    <name evidence="2" type="ORF">SAMN05421767_1295</name>
</gene>
<feature type="compositionally biased region" description="Low complexity" evidence="1">
    <location>
        <begin position="60"/>
        <end position="69"/>
    </location>
</feature>
<evidence type="ECO:0000313" key="3">
    <source>
        <dbReference type="Proteomes" id="UP000198556"/>
    </source>
</evidence>
<keyword evidence="3" id="KW-1185">Reference proteome</keyword>
<dbReference type="AlphaFoldDB" id="A0A1H9MPY3"/>
<dbReference type="Proteomes" id="UP000198556">
    <property type="component" value="Unassembled WGS sequence"/>
</dbReference>
<dbReference type="Gene3D" id="3.30.1490.480">
    <property type="entry name" value="Endolytic murein transglycosylase"/>
    <property type="match status" value="1"/>
</dbReference>
<feature type="compositionally biased region" description="Low complexity" evidence="1">
    <location>
        <begin position="82"/>
        <end position="95"/>
    </location>
</feature>
<sequence>MSKTKFRSLGIGFLFSALILAAVSFAWPLVPDQYKEQLNEWNLPKIGETYDNPEVKPSESSEISTEESIALESSLKQEAASLESSLSAEQTSTTENESSKPIADGKPVSVTIENGMISIQIANMLKEKGLIDDSQKFAEYLEEEGYAQTIWVGTYELRQGMTYEQIANTIGHKQ</sequence>
<dbReference type="OrthoDB" id="2138957at2"/>
<protein>
    <submittedName>
        <fullName evidence="2">YceG-like family protein</fullName>
    </submittedName>
</protein>
<dbReference type="EMBL" id="FOGF01000029">
    <property type="protein sequence ID" value="SER25742.1"/>
    <property type="molecule type" value="Genomic_DNA"/>
</dbReference>
<evidence type="ECO:0000256" key="1">
    <source>
        <dbReference type="SAM" id="MobiDB-lite"/>
    </source>
</evidence>
<dbReference type="RefSeq" id="WP_089747160.1">
    <property type="nucleotide sequence ID" value="NZ_FOGF01000029.1"/>
</dbReference>
<dbReference type="STRING" id="137733.SAMN05421767_1295"/>
<feature type="region of interest" description="Disordered" evidence="1">
    <location>
        <begin position="46"/>
        <end position="69"/>
    </location>
</feature>
<accession>A0A1H9MPY3</accession>
<name>A0A1H9MPY3_9LACT</name>
<evidence type="ECO:0000313" key="2">
    <source>
        <dbReference type="EMBL" id="SER25742.1"/>
    </source>
</evidence>